<dbReference type="InterPro" id="IPR013099">
    <property type="entry name" value="K_chnl_dom"/>
</dbReference>
<feature type="transmembrane region" description="Helical" evidence="1">
    <location>
        <begin position="212"/>
        <end position="235"/>
    </location>
</feature>
<accession>A0A4V2GAB7</accession>
<dbReference type="Gene3D" id="1.10.287.70">
    <property type="match status" value="1"/>
</dbReference>
<sequence>MKTAQPPRSRLHRFVGSAADRLIARIGLRGSLALMLAFAVVLQFGYPATLHGELWTGLYMALYGGMLFFALLIVHEQGRGLLPFVVLGAVSTTIGIVYSFNQHNATVTVIMLFAVALFMGAIIGKLGVFLFRRQRADGLSLILAALTIYVILGGFFGAVYAGIEQLAPGSFVDPLTPDASPAWPQLVYFSYVTMSTVGYGDILATTAWSRSLVTFHGVGATLYLTIVVARLVGIWSSSNHDEHTPAPGPAASS</sequence>
<keyword evidence="1" id="KW-0472">Membrane</keyword>
<evidence type="ECO:0000256" key="1">
    <source>
        <dbReference type="SAM" id="Phobius"/>
    </source>
</evidence>
<feature type="transmembrane region" description="Helical" evidence="1">
    <location>
        <begin position="31"/>
        <end position="48"/>
    </location>
</feature>
<dbReference type="Proteomes" id="UP000292685">
    <property type="component" value="Unassembled WGS sequence"/>
</dbReference>
<feature type="transmembrane region" description="Helical" evidence="1">
    <location>
        <begin position="81"/>
        <end position="100"/>
    </location>
</feature>
<dbReference type="SUPFAM" id="SSF81324">
    <property type="entry name" value="Voltage-gated potassium channels"/>
    <property type="match status" value="1"/>
</dbReference>
<feature type="transmembrane region" description="Helical" evidence="1">
    <location>
        <begin position="106"/>
        <end position="131"/>
    </location>
</feature>
<reference evidence="3 4" key="1">
    <citation type="submission" date="2019-02" db="EMBL/GenBank/DDBJ databases">
        <title>Sequencing the genomes of 1000 actinobacteria strains.</title>
        <authorList>
            <person name="Klenk H.-P."/>
        </authorList>
    </citation>
    <scope>NUCLEOTIDE SEQUENCE [LARGE SCALE GENOMIC DNA]</scope>
    <source>
        <strain evidence="3 4">DSM 17364</strain>
    </source>
</reference>
<feature type="transmembrane region" description="Helical" evidence="1">
    <location>
        <begin position="138"/>
        <end position="163"/>
    </location>
</feature>
<protein>
    <submittedName>
        <fullName evidence="3">Ion channel</fullName>
    </submittedName>
</protein>
<feature type="domain" description="Potassium channel" evidence="2">
    <location>
        <begin position="181"/>
        <end position="232"/>
    </location>
</feature>
<dbReference type="AlphaFoldDB" id="A0A4V2GAB7"/>
<evidence type="ECO:0000313" key="4">
    <source>
        <dbReference type="Proteomes" id="UP000292685"/>
    </source>
</evidence>
<dbReference type="RefSeq" id="WP_130451947.1">
    <property type="nucleotide sequence ID" value="NZ_SHLA01000001.1"/>
</dbReference>
<keyword evidence="1" id="KW-0812">Transmembrane</keyword>
<evidence type="ECO:0000259" key="2">
    <source>
        <dbReference type="Pfam" id="PF07885"/>
    </source>
</evidence>
<organism evidence="3 4">
    <name type="scientific">Zhihengliuella halotolerans</name>
    <dbReference type="NCBI Taxonomy" id="370736"/>
    <lineage>
        <taxon>Bacteria</taxon>
        <taxon>Bacillati</taxon>
        <taxon>Actinomycetota</taxon>
        <taxon>Actinomycetes</taxon>
        <taxon>Micrococcales</taxon>
        <taxon>Micrococcaceae</taxon>
        <taxon>Zhihengliuella</taxon>
    </lineage>
</organism>
<proteinExistence type="predicted"/>
<keyword evidence="4" id="KW-1185">Reference proteome</keyword>
<feature type="transmembrane region" description="Helical" evidence="1">
    <location>
        <begin position="54"/>
        <end position="74"/>
    </location>
</feature>
<dbReference type="EMBL" id="SHLA01000001">
    <property type="protein sequence ID" value="RZU63606.1"/>
    <property type="molecule type" value="Genomic_DNA"/>
</dbReference>
<comment type="caution">
    <text evidence="3">The sequence shown here is derived from an EMBL/GenBank/DDBJ whole genome shotgun (WGS) entry which is preliminary data.</text>
</comment>
<dbReference type="Pfam" id="PF07885">
    <property type="entry name" value="Ion_trans_2"/>
    <property type="match status" value="1"/>
</dbReference>
<name>A0A4V2GAB7_9MICC</name>
<keyword evidence="1" id="KW-1133">Transmembrane helix</keyword>
<dbReference type="OrthoDB" id="8477930at2"/>
<evidence type="ECO:0000313" key="3">
    <source>
        <dbReference type="EMBL" id="RZU63606.1"/>
    </source>
</evidence>
<gene>
    <name evidence="3" type="ORF">EV380_3227</name>
</gene>
<feature type="transmembrane region" description="Helical" evidence="1">
    <location>
        <begin position="183"/>
        <end position="200"/>
    </location>
</feature>